<dbReference type="Proteomes" id="UP000264492">
    <property type="component" value="Unassembled WGS sequence"/>
</dbReference>
<evidence type="ECO:0000313" key="3">
    <source>
        <dbReference type="EMBL" id="RDZ27382.1"/>
    </source>
</evidence>
<dbReference type="RefSeq" id="WP_115859779.1">
    <property type="nucleotide sequence ID" value="NZ_QTSU01000002.1"/>
</dbReference>
<protein>
    <submittedName>
        <fullName evidence="3">Uncharacterized protein</fullName>
    </submittedName>
</protein>
<keyword evidence="4" id="KW-1185">Reference proteome</keyword>
<dbReference type="OrthoDB" id="9972856at2"/>
<name>A0A371K0L2_9GAMM</name>
<sequence length="204" mass="21614">MRTRTWWCDQALAAAIVIATHLLIVLGLNRYLRPEPAAAEPAPEDALQVRFVPRSRPPAATPSPSPAPIAARPRRDTRIAPQQARPMPPAPIDIPADAAAPQARPLSAVYLPPAAPARPPPGMQTDADPFAKRTPRLPGAGATLGLPMREPMSAANAVEAVGKLFGGRSSPCPENRADIAALAAGGDRAALERAVDFERRYCRP</sequence>
<feature type="transmembrane region" description="Helical" evidence="2">
    <location>
        <begin position="12"/>
        <end position="32"/>
    </location>
</feature>
<organism evidence="3 4">
    <name type="scientific">Lysobacter silvisoli</name>
    <dbReference type="NCBI Taxonomy" id="2293254"/>
    <lineage>
        <taxon>Bacteria</taxon>
        <taxon>Pseudomonadati</taxon>
        <taxon>Pseudomonadota</taxon>
        <taxon>Gammaproteobacteria</taxon>
        <taxon>Lysobacterales</taxon>
        <taxon>Lysobacteraceae</taxon>
        <taxon>Lysobacter</taxon>
    </lineage>
</organism>
<keyword evidence="2" id="KW-1133">Transmembrane helix</keyword>
<proteinExistence type="predicted"/>
<evidence type="ECO:0000256" key="1">
    <source>
        <dbReference type="SAM" id="MobiDB-lite"/>
    </source>
</evidence>
<comment type="caution">
    <text evidence="3">The sequence shown here is derived from an EMBL/GenBank/DDBJ whole genome shotgun (WGS) entry which is preliminary data.</text>
</comment>
<dbReference type="AlphaFoldDB" id="A0A371K0L2"/>
<gene>
    <name evidence="3" type="ORF">DX914_14215</name>
</gene>
<evidence type="ECO:0000313" key="4">
    <source>
        <dbReference type="Proteomes" id="UP000264492"/>
    </source>
</evidence>
<feature type="region of interest" description="Disordered" evidence="1">
    <location>
        <begin position="54"/>
        <end position="74"/>
    </location>
</feature>
<accession>A0A371K0L2</accession>
<feature type="compositionally biased region" description="Pro residues" evidence="1">
    <location>
        <begin position="55"/>
        <end position="67"/>
    </location>
</feature>
<keyword evidence="2" id="KW-0812">Transmembrane</keyword>
<dbReference type="EMBL" id="QTSU01000002">
    <property type="protein sequence ID" value="RDZ27382.1"/>
    <property type="molecule type" value="Genomic_DNA"/>
</dbReference>
<reference evidence="3 4" key="1">
    <citation type="submission" date="2018-08" db="EMBL/GenBank/DDBJ databases">
        <title>Lysobacter sp. zong2l5, whole genome shotgun sequence.</title>
        <authorList>
            <person name="Zhang X."/>
            <person name="Feng G."/>
            <person name="Zhu H."/>
        </authorList>
    </citation>
    <scope>NUCLEOTIDE SEQUENCE [LARGE SCALE GENOMIC DNA]</scope>
    <source>
        <strain evidence="4">zong2l5</strain>
    </source>
</reference>
<keyword evidence="2" id="KW-0472">Membrane</keyword>
<evidence type="ECO:0000256" key="2">
    <source>
        <dbReference type="SAM" id="Phobius"/>
    </source>
</evidence>